<feature type="region of interest" description="Disordered" evidence="1">
    <location>
        <begin position="162"/>
        <end position="184"/>
    </location>
</feature>
<name>A0A1W0X908_HYPEX</name>
<feature type="compositionally biased region" description="Low complexity" evidence="1">
    <location>
        <begin position="109"/>
        <end position="132"/>
    </location>
</feature>
<evidence type="ECO:0000313" key="4">
    <source>
        <dbReference type="Proteomes" id="UP000192578"/>
    </source>
</evidence>
<feature type="chain" id="PRO_5012890356" evidence="2">
    <location>
        <begin position="29"/>
        <end position="184"/>
    </location>
</feature>
<feature type="compositionally biased region" description="Pro residues" evidence="1">
    <location>
        <begin position="133"/>
        <end position="143"/>
    </location>
</feature>
<evidence type="ECO:0000313" key="3">
    <source>
        <dbReference type="EMBL" id="OQV24007.1"/>
    </source>
</evidence>
<reference evidence="4" key="1">
    <citation type="submission" date="2017-01" db="EMBL/GenBank/DDBJ databases">
        <title>Comparative genomics of anhydrobiosis in the tardigrade Hypsibius dujardini.</title>
        <authorList>
            <person name="Yoshida Y."/>
            <person name="Koutsovoulos G."/>
            <person name="Laetsch D."/>
            <person name="Stevens L."/>
            <person name="Kumar S."/>
            <person name="Horikawa D."/>
            <person name="Ishino K."/>
            <person name="Komine S."/>
            <person name="Tomita M."/>
            <person name="Blaxter M."/>
            <person name="Arakawa K."/>
        </authorList>
    </citation>
    <scope>NUCLEOTIDE SEQUENCE [LARGE SCALE GENOMIC DNA]</scope>
    <source>
        <strain evidence="4">Z151</strain>
    </source>
</reference>
<dbReference type="EMBL" id="MTYJ01000008">
    <property type="protein sequence ID" value="OQV24007.1"/>
    <property type="molecule type" value="Genomic_DNA"/>
</dbReference>
<keyword evidence="4" id="KW-1185">Reference proteome</keyword>
<comment type="caution">
    <text evidence="3">The sequence shown here is derived from an EMBL/GenBank/DDBJ whole genome shotgun (WGS) entry which is preliminary data.</text>
</comment>
<dbReference type="AlphaFoldDB" id="A0A1W0X908"/>
<evidence type="ECO:0000256" key="2">
    <source>
        <dbReference type="SAM" id="SignalP"/>
    </source>
</evidence>
<sequence>MAGNFLRFGSIFLLSTLLALLLIVQCTATPSRPNIAPAANDADQTAQKLKDLLLFLERSNVTDLLKPIGNRIEKQTRDGLFGSEEGGLGGLLQLLSKLQSLQTLLGLLSPPAPAPAQGSGAEPPKPGAADPAEPAPPASPPATPGLTLQQLIGLLGLGGPGLLGGGSDDADGNAVGYDARLTSN</sequence>
<organism evidence="3 4">
    <name type="scientific">Hypsibius exemplaris</name>
    <name type="common">Freshwater tardigrade</name>
    <dbReference type="NCBI Taxonomy" id="2072580"/>
    <lineage>
        <taxon>Eukaryota</taxon>
        <taxon>Metazoa</taxon>
        <taxon>Ecdysozoa</taxon>
        <taxon>Tardigrada</taxon>
        <taxon>Eutardigrada</taxon>
        <taxon>Parachela</taxon>
        <taxon>Hypsibioidea</taxon>
        <taxon>Hypsibiidae</taxon>
        <taxon>Hypsibius</taxon>
    </lineage>
</organism>
<proteinExistence type="predicted"/>
<accession>A0A1W0X908</accession>
<feature type="signal peptide" evidence="2">
    <location>
        <begin position="1"/>
        <end position="28"/>
    </location>
</feature>
<feature type="region of interest" description="Disordered" evidence="1">
    <location>
        <begin position="109"/>
        <end position="147"/>
    </location>
</feature>
<protein>
    <submittedName>
        <fullName evidence="3">Uncharacterized protein</fullName>
    </submittedName>
</protein>
<dbReference type="Proteomes" id="UP000192578">
    <property type="component" value="Unassembled WGS sequence"/>
</dbReference>
<gene>
    <name evidence="3" type="ORF">BV898_01965</name>
</gene>
<keyword evidence="2" id="KW-0732">Signal</keyword>
<evidence type="ECO:0000256" key="1">
    <source>
        <dbReference type="SAM" id="MobiDB-lite"/>
    </source>
</evidence>